<dbReference type="Proteomes" id="UP000535838">
    <property type="component" value="Unassembled WGS sequence"/>
</dbReference>
<dbReference type="InterPro" id="IPR005762">
    <property type="entry name" value="MurD"/>
</dbReference>
<dbReference type="GO" id="GO:0008764">
    <property type="term" value="F:UDP-N-acetylmuramoylalanine-D-glutamate ligase activity"/>
    <property type="evidence" value="ECO:0007669"/>
    <property type="project" value="UniProtKB-UniRule"/>
</dbReference>
<dbReference type="SUPFAM" id="SSF51984">
    <property type="entry name" value="MurCD N-terminal domain"/>
    <property type="match status" value="1"/>
</dbReference>
<proteinExistence type="inferred from homology"/>
<evidence type="ECO:0000313" key="22">
    <source>
        <dbReference type="Proteomes" id="UP000535838"/>
    </source>
</evidence>
<reference evidence="21 22" key="1">
    <citation type="submission" date="2020-08" db="EMBL/GenBank/DDBJ databases">
        <title>Cohnella phylogeny.</title>
        <authorList>
            <person name="Dunlap C."/>
        </authorList>
    </citation>
    <scope>NUCLEOTIDE SEQUENCE [LARGE SCALE GENOMIC DNA]</scope>
    <source>
        <strain evidence="21 22">DSM 25241</strain>
    </source>
</reference>
<evidence type="ECO:0000256" key="18">
    <source>
        <dbReference type="RuleBase" id="RU003664"/>
    </source>
</evidence>
<comment type="function">
    <text evidence="1 17 18">Cell wall formation. Catalyzes the addition of glutamate to the nucleotide precursor UDP-N-acetylmuramoyl-L-alanine (UMA).</text>
</comment>
<dbReference type="GO" id="GO:0051301">
    <property type="term" value="P:cell division"/>
    <property type="evidence" value="ECO:0007669"/>
    <property type="project" value="UniProtKB-KW"/>
</dbReference>
<keyword evidence="13 17" id="KW-0961">Cell wall biogenesis/degradation</keyword>
<keyword evidence="17 18" id="KW-0132">Cell division</keyword>
<feature type="binding site" evidence="17">
    <location>
        <begin position="119"/>
        <end position="125"/>
    </location>
    <ligand>
        <name>ATP</name>
        <dbReference type="ChEBI" id="CHEBI:30616"/>
    </ligand>
</feature>
<evidence type="ECO:0000256" key="9">
    <source>
        <dbReference type="ARBA" id="ARBA00022741"/>
    </source>
</evidence>
<keyword evidence="22" id="KW-1185">Reference proteome</keyword>
<dbReference type="Pfam" id="PF21799">
    <property type="entry name" value="MurD-like_N"/>
    <property type="match status" value="1"/>
</dbReference>
<evidence type="ECO:0000256" key="14">
    <source>
        <dbReference type="ARBA" id="ARBA00030398"/>
    </source>
</evidence>
<comment type="caution">
    <text evidence="21">The sequence shown here is derived from an EMBL/GenBank/DDBJ whole genome shotgun (WGS) entry which is preliminary data.</text>
</comment>
<evidence type="ECO:0000256" key="10">
    <source>
        <dbReference type="ARBA" id="ARBA00022840"/>
    </source>
</evidence>
<evidence type="ECO:0000256" key="2">
    <source>
        <dbReference type="ARBA" id="ARBA00004496"/>
    </source>
</evidence>
<dbReference type="Pfam" id="PF08245">
    <property type="entry name" value="Mur_ligase_M"/>
    <property type="match status" value="1"/>
</dbReference>
<dbReference type="Gene3D" id="3.90.190.20">
    <property type="entry name" value="Mur ligase, C-terminal domain"/>
    <property type="match status" value="1"/>
</dbReference>
<keyword evidence="7 17" id="KW-0963">Cytoplasm</keyword>
<keyword evidence="9 17" id="KW-0547">Nucleotide-binding</keyword>
<evidence type="ECO:0000256" key="17">
    <source>
        <dbReference type="HAMAP-Rule" id="MF_00639"/>
    </source>
</evidence>
<comment type="catalytic activity">
    <reaction evidence="16 17 18">
        <text>UDP-N-acetyl-alpha-D-muramoyl-L-alanine + D-glutamate + ATP = UDP-N-acetyl-alpha-D-muramoyl-L-alanyl-D-glutamate + ADP + phosphate + H(+)</text>
        <dbReference type="Rhea" id="RHEA:16429"/>
        <dbReference type="ChEBI" id="CHEBI:15378"/>
        <dbReference type="ChEBI" id="CHEBI:29986"/>
        <dbReference type="ChEBI" id="CHEBI:30616"/>
        <dbReference type="ChEBI" id="CHEBI:43474"/>
        <dbReference type="ChEBI" id="CHEBI:83898"/>
        <dbReference type="ChEBI" id="CHEBI:83900"/>
        <dbReference type="ChEBI" id="CHEBI:456216"/>
        <dbReference type="EC" id="6.3.2.9"/>
    </reaction>
</comment>
<dbReference type="NCBIfam" id="TIGR01087">
    <property type="entry name" value="murD"/>
    <property type="match status" value="1"/>
</dbReference>
<evidence type="ECO:0000256" key="5">
    <source>
        <dbReference type="ARBA" id="ARBA00012212"/>
    </source>
</evidence>
<dbReference type="InterPro" id="IPR036565">
    <property type="entry name" value="Mur-like_cat_sf"/>
</dbReference>
<dbReference type="InterPro" id="IPR004101">
    <property type="entry name" value="Mur_ligase_C"/>
</dbReference>
<evidence type="ECO:0000256" key="12">
    <source>
        <dbReference type="ARBA" id="ARBA00022984"/>
    </source>
</evidence>
<keyword evidence="10 17" id="KW-0067">ATP-binding</keyword>
<evidence type="ECO:0000256" key="4">
    <source>
        <dbReference type="ARBA" id="ARBA00010416"/>
    </source>
</evidence>
<sequence>MRPLEDYQGRRVVVLGLARSGVAAAKLFHKIGAAVVANDRKPREQCPEAEELEALGISVVCGGHPSDLVTEDVAIVVKNPGIPYSADPLVRAAELGVEIVTEVEVAGRISRAPIIGITGSNGKTTTTTWTGELLAAAGLSPLVAGNIGRPLCDAAEEIEPQDWLVAELSSFQLKGTVDFKPRIACLLNLAETHLDYHGTMDDYVASKAKLFANQTEEDTAVYNADDPAVLKLSEAFRASKLPFSLLRSLDAGVFVEPAYPMPGSDVSPAEGGDGSSASPAERWIVYRPGDGTEHRIARVDRLGIPGRHNAANALAAIAIALAAGAKPEQLREPLESFRGVEHRLEYAGTFGGVKYYNDSKATNATATTMSVYSLPAPLILIAGGLDRGSDYMELLPVFRERLKGVVLLGETREKIRKVAEAAGLTSVKVVEPVGDAADTLRLAVKEAAAMASPGDTVLLSPACASWDMFPSYEVRGRIFKESAHTL</sequence>
<evidence type="ECO:0000256" key="15">
    <source>
        <dbReference type="ARBA" id="ARBA00032324"/>
    </source>
</evidence>
<evidence type="ECO:0000256" key="8">
    <source>
        <dbReference type="ARBA" id="ARBA00022598"/>
    </source>
</evidence>
<dbReference type="GO" id="GO:0009252">
    <property type="term" value="P:peptidoglycan biosynthetic process"/>
    <property type="evidence" value="ECO:0007669"/>
    <property type="project" value="UniProtKB-UniRule"/>
</dbReference>
<keyword evidence="12 17" id="KW-0573">Peptidoglycan synthesis</keyword>
<evidence type="ECO:0000256" key="13">
    <source>
        <dbReference type="ARBA" id="ARBA00023316"/>
    </source>
</evidence>
<dbReference type="GO" id="GO:0005524">
    <property type="term" value="F:ATP binding"/>
    <property type="evidence" value="ECO:0007669"/>
    <property type="project" value="UniProtKB-UniRule"/>
</dbReference>
<dbReference type="RefSeq" id="WP_185121519.1">
    <property type="nucleotide sequence ID" value="NZ_JACJVQ010000017.1"/>
</dbReference>
<protein>
    <recommendedName>
        <fullName evidence="6 17">UDP-N-acetylmuramoylalanine--D-glutamate ligase</fullName>
        <ecNumber evidence="5 17">6.3.2.9</ecNumber>
    </recommendedName>
    <alternativeName>
        <fullName evidence="15 17">D-glutamic acid-adding enzyme</fullName>
    </alternativeName>
    <alternativeName>
        <fullName evidence="14 17">UDP-N-acetylmuramoyl-L-alanyl-D-glutamate synthetase</fullName>
    </alternativeName>
</protein>
<gene>
    <name evidence="17 21" type="primary">murD</name>
    <name evidence="21" type="ORF">H7B67_19455</name>
</gene>
<feature type="domain" description="Mur ligase central" evidence="20">
    <location>
        <begin position="117"/>
        <end position="239"/>
    </location>
</feature>
<evidence type="ECO:0000256" key="3">
    <source>
        <dbReference type="ARBA" id="ARBA00004752"/>
    </source>
</evidence>
<dbReference type="InterPro" id="IPR013221">
    <property type="entry name" value="Mur_ligase_cen"/>
</dbReference>
<dbReference type="Gene3D" id="3.40.1190.10">
    <property type="entry name" value="Mur-like, catalytic domain"/>
    <property type="match status" value="1"/>
</dbReference>
<dbReference type="HAMAP" id="MF_00639">
    <property type="entry name" value="MurD"/>
    <property type="match status" value="1"/>
</dbReference>
<evidence type="ECO:0000256" key="7">
    <source>
        <dbReference type="ARBA" id="ARBA00022490"/>
    </source>
</evidence>
<keyword evidence="8 17" id="KW-0436">Ligase</keyword>
<dbReference type="SUPFAM" id="SSF53244">
    <property type="entry name" value="MurD-like peptide ligases, peptide-binding domain"/>
    <property type="match status" value="1"/>
</dbReference>
<evidence type="ECO:0000256" key="16">
    <source>
        <dbReference type="ARBA" id="ARBA00047632"/>
    </source>
</evidence>
<dbReference type="InterPro" id="IPR036615">
    <property type="entry name" value="Mur_ligase_C_dom_sf"/>
</dbReference>
<keyword evidence="11 17" id="KW-0133">Cell shape</keyword>
<dbReference type="UniPathway" id="UPA00219"/>
<dbReference type="EC" id="6.3.2.9" evidence="5 17"/>
<organism evidence="21 22">
    <name type="scientific">Cohnella thailandensis</name>
    <dbReference type="NCBI Taxonomy" id="557557"/>
    <lineage>
        <taxon>Bacteria</taxon>
        <taxon>Bacillati</taxon>
        <taxon>Bacillota</taxon>
        <taxon>Bacilli</taxon>
        <taxon>Bacillales</taxon>
        <taxon>Paenibacillaceae</taxon>
        <taxon>Cohnella</taxon>
    </lineage>
</organism>
<name>A0A841T0A9_9BACL</name>
<feature type="domain" description="Mur ligase C-terminal" evidence="19">
    <location>
        <begin position="342"/>
        <end position="463"/>
    </location>
</feature>
<dbReference type="Gene3D" id="3.40.50.720">
    <property type="entry name" value="NAD(P)-binding Rossmann-like Domain"/>
    <property type="match status" value="1"/>
</dbReference>
<evidence type="ECO:0000256" key="6">
    <source>
        <dbReference type="ARBA" id="ARBA00015655"/>
    </source>
</evidence>
<dbReference type="AlphaFoldDB" id="A0A841T0A9"/>
<keyword evidence="17 18" id="KW-0131">Cell cycle</keyword>
<comment type="subcellular location">
    <subcellularLocation>
        <location evidence="2 17 18">Cytoplasm</location>
    </subcellularLocation>
</comment>
<dbReference type="PANTHER" id="PTHR43692:SF1">
    <property type="entry name" value="UDP-N-ACETYLMURAMOYLALANINE--D-GLUTAMATE LIGASE"/>
    <property type="match status" value="1"/>
</dbReference>
<evidence type="ECO:0000259" key="19">
    <source>
        <dbReference type="Pfam" id="PF02875"/>
    </source>
</evidence>
<dbReference type="EMBL" id="JACJVQ010000017">
    <property type="protein sequence ID" value="MBB6636306.1"/>
    <property type="molecule type" value="Genomic_DNA"/>
</dbReference>
<evidence type="ECO:0000313" key="21">
    <source>
        <dbReference type="EMBL" id="MBB6636306.1"/>
    </source>
</evidence>
<dbReference type="GO" id="GO:0005737">
    <property type="term" value="C:cytoplasm"/>
    <property type="evidence" value="ECO:0007669"/>
    <property type="project" value="UniProtKB-SubCell"/>
</dbReference>
<evidence type="ECO:0000256" key="11">
    <source>
        <dbReference type="ARBA" id="ARBA00022960"/>
    </source>
</evidence>
<dbReference type="PANTHER" id="PTHR43692">
    <property type="entry name" value="UDP-N-ACETYLMURAMOYLALANINE--D-GLUTAMATE LIGASE"/>
    <property type="match status" value="1"/>
</dbReference>
<comment type="pathway">
    <text evidence="3 17 18">Cell wall biogenesis; peptidoglycan biosynthesis.</text>
</comment>
<evidence type="ECO:0000259" key="20">
    <source>
        <dbReference type="Pfam" id="PF08245"/>
    </source>
</evidence>
<dbReference type="GO" id="GO:0008360">
    <property type="term" value="P:regulation of cell shape"/>
    <property type="evidence" value="ECO:0007669"/>
    <property type="project" value="UniProtKB-KW"/>
</dbReference>
<comment type="similarity">
    <text evidence="4 17">Belongs to the MurCDEF family.</text>
</comment>
<evidence type="ECO:0000256" key="1">
    <source>
        <dbReference type="ARBA" id="ARBA00002734"/>
    </source>
</evidence>
<dbReference type="SUPFAM" id="SSF53623">
    <property type="entry name" value="MurD-like peptide ligases, catalytic domain"/>
    <property type="match status" value="1"/>
</dbReference>
<accession>A0A841T0A9</accession>
<dbReference type="GO" id="GO:0071555">
    <property type="term" value="P:cell wall organization"/>
    <property type="evidence" value="ECO:0007669"/>
    <property type="project" value="UniProtKB-KW"/>
</dbReference>
<dbReference type="Pfam" id="PF02875">
    <property type="entry name" value="Mur_ligase_C"/>
    <property type="match status" value="1"/>
</dbReference>